<accession>A0A8S3DWJ4</accession>
<dbReference type="Proteomes" id="UP000676336">
    <property type="component" value="Unassembled WGS sequence"/>
</dbReference>
<dbReference type="SUPFAM" id="SSF51905">
    <property type="entry name" value="FAD/NAD(P)-binding domain"/>
    <property type="match status" value="1"/>
</dbReference>
<dbReference type="InterPro" id="IPR051209">
    <property type="entry name" value="FAD-bind_Monooxygenase_sf"/>
</dbReference>
<comment type="similarity">
    <text evidence="1">Belongs to the FAD-binding monooxygenase family.</text>
</comment>
<dbReference type="AlphaFoldDB" id="A0A8S3DWJ4"/>
<reference evidence="2" key="1">
    <citation type="submission" date="2021-02" db="EMBL/GenBank/DDBJ databases">
        <authorList>
            <person name="Nowell W R."/>
        </authorList>
    </citation>
    <scope>NUCLEOTIDE SEQUENCE</scope>
</reference>
<evidence type="ECO:0000313" key="2">
    <source>
        <dbReference type="EMBL" id="CAF5037901.1"/>
    </source>
</evidence>
<proteinExistence type="inferred from homology"/>
<evidence type="ECO:0000256" key="1">
    <source>
        <dbReference type="ARBA" id="ARBA00010139"/>
    </source>
</evidence>
<dbReference type="PANTHER" id="PTHR42877">
    <property type="entry name" value="L-ORNITHINE N(5)-MONOOXYGENASE-RELATED"/>
    <property type="match status" value="1"/>
</dbReference>
<dbReference type="EMBL" id="CAJOBI010219550">
    <property type="protein sequence ID" value="CAF5037901.1"/>
    <property type="molecule type" value="Genomic_DNA"/>
</dbReference>
<comment type="caution">
    <text evidence="2">The sequence shown here is derived from an EMBL/GenBank/DDBJ whole genome shotgun (WGS) entry which is preliminary data.</text>
</comment>
<dbReference type="PANTHER" id="PTHR42877:SF4">
    <property type="entry name" value="FAD_NAD(P)-BINDING DOMAIN-CONTAINING PROTEIN-RELATED"/>
    <property type="match status" value="1"/>
</dbReference>
<protein>
    <submittedName>
        <fullName evidence="2">Uncharacterized protein</fullName>
    </submittedName>
</protein>
<gene>
    <name evidence="2" type="ORF">SMN809_LOCUS58487</name>
</gene>
<name>A0A8S3DWJ4_9BILA</name>
<dbReference type="Gene3D" id="3.50.50.60">
    <property type="entry name" value="FAD/NAD(P)-binding domain"/>
    <property type="match status" value="1"/>
</dbReference>
<dbReference type="InterPro" id="IPR036188">
    <property type="entry name" value="FAD/NAD-bd_sf"/>
</dbReference>
<sequence length="109" mass="12852">NLFLLLGPNTGLGHNSVIIMIEAQIHYIADALLYMEEHNVRTLDIKQNVHDEFNHKLQTKLKNTVWQSGGCRSWYQDAKGNNTTIWPDFTWVYVLLMKKFDFKNYMFQS</sequence>
<evidence type="ECO:0000313" key="3">
    <source>
        <dbReference type="Proteomes" id="UP000676336"/>
    </source>
</evidence>
<organism evidence="2 3">
    <name type="scientific">Rotaria magnacalcarata</name>
    <dbReference type="NCBI Taxonomy" id="392030"/>
    <lineage>
        <taxon>Eukaryota</taxon>
        <taxon>Metazoa</taxon>
        <taxon>Spiralia</taxon>
        <taxon>Gnathifera</taxon>
        <taxon>Rotifera</taxon>
        <taxon>Eurotatoria</taxon>
        <taxon>Bdelloidea</taxon>
        <taxon>Philodinida</taxon>
        <taxon>Philodinidae</taxon>
        <taxon>Rotaria</taxon>
    </lineage>
</organism>
<feature type="non-terminal residue" evidence="2">
    <location>
        <position position="1"/>
    </location>
</feature>